<dbReference type="FunFam" id="3.50.50.60:FF:000021">
    <property type="entry name" value="Ubiquinone biosynthesis monooxygenase COQ6"/>
    <property type="match status" value="1"/>
</dbReference>
<evidence type="ECO:0000256" key="7">
    <source>
        <dbReference type="ARBA" id="ARBA00023002"/>
    </source>
</evidence>
<evidence type="ECO:0000256" key="4">
    <source>
        <dbReference type="ARBA" id="ARBA00022688"/>
    </source>
</evidence>
<comment type="subunit">
    <text evidence="11">Component of a multi-subunit COQ enzyme complex, composed of at least COQ3, COQ4, COQ5, COQ6, COQ7 and COQ9.</text>
</comment>
<dbReference type="InterPro" id="IPR036188">
    <property type="entry name" value="FAD/NAD-bd_sf"/>
</dbReference>
<comment type="catalytic activity">
    <reaction evidence="11">
        <text>a 4-hydroxy-3-(all-trans-polyprenyl)benzoate + 2 reduced [2Fe-2S]-[ferredoxin] + O2 + 2 H(+) = a 3,4-dihydroxy-5-(all-trans-polyprenyl)benzoate + 2 oxidized [2Fe-2S]-[ferredoxin] + H2O</text>
        <dbReference type="Rhea" id="RHEA:81195"/>
        <dbReference type="Rhea" id="RHEA-COMP:9514"/>
        <dbReference type="Rhea" id="RHEA-COMP:10000"/>
        <dbReference type="Rhea" id="RHEA-COMP:10001"/>
        <dbReference type="Rhea" id="RHEA-COMP:10930"/>
        <dbReference type="ChEBI" id="CHEBI:15377"/>
        <dbReference type="ChEBI" id="CHEBI:15378"/>
        <dbReference type="ChEBI" id="CHEBI:15379"/>
        <dbReference type="ChEBI" id="CHEBI:33737"/>
        <dbReference type="ChEBI" id="CHEBI:33738"/>
        <dbReference type="ChEBI" id="CHEBI:64694"/>
        <dbReference type="ChEBI" id="CHEBI:78396"/>
        <dbReference type="EC" id="1.14.15.45"/>
    </reaction>
</comment>
<dbReference type="Proteomes" id="UP001212997">
    <property type="component" value="Unassembled WGS sequence"/>
</dbReference>
<comment type="function">
    <text evidence="11">FAD-dependent monooxygenase required for two non-consecutive steps during ubiquinone biosynthesis. Required for the C5-ring hydroxylation during ubiquinone biosynthesis by catalyzing the hydroxylation of 4-hydroxy-3-(all-trans-polyprenyl)benzoic acid to 3,4-dihydroxy-5-(all-trans-polyprenyl)benzoic acid. Also acts downstream of coq4, for the C1-hydroxylation during ubiquinone biosynthesis by catalyzing the hydroxylation of 2-methoxy-6-(all-trans-polyprenyl)phenol to 2-methoxy-6-(all-trans-polyprenyl)benzene-1,4-diol. The electrons required for the hydroxylation reaction are funneled indirectly to coq6 from NADPH via a ferredoxin/ferredoxin reductase system.</text>
</comment>
<comment type="cofactor">
    <cofactor evidence="1 11">
        <name>FAD</name>
        <dbReference type="ChEBI" id="CHEBI:57692"/>
    </cofactor>
</comment>
<dbReference type="PANTHER" id="PTHR43876">
    <property type="entry name" value="UBIQUINONE BIOSYNTHESIS MONOOXYGENASE COQ6, MITOCHONDRIAL"/>
    <property type="match status" value="1"/>
</dbReference>
<dbReference type="GO" id="GO:0106364">
    <property type="term" value="F:4-hydroxy-3-all-trans-polyprenylbenzoate oxygenase activity"/>
    <property type="evidence" value="ECO:0007669"/>
    <property type="project" value="UniProtKB-EC"/>
</dbReference>
<dbReference type="GO" id="GO:0120538">
    <property type="term" value="F:2-methoxy-6-polyprenolphenol 4-hydroxylase activity"/>
    <property type="evidence" value="ECO:0007669"/>
    <property type="project" value="UniProtKB-EC"/>
</dbReference>
<evidence type="ECO:0000256" key="11">
    <source>
        <dbReference type="HAMAP-Rule" id="MF_03193"/>
    </source>
</evidence>
<gene>
    <name evidence="11" type="primary">COQ6</name>
    <name evidence="13" type="ORF">NLI96_g563</name>
</gene>
<dbReference type="Pfam" id="PF01494">
    <property type="entry name" value="FAD_binding_3"/>
    <property type="match status" value="2"/>
</dbReference>
<dbReference type="InterPro" id="IPR010971">
    <property type="entry name" value="UbiH/COQ6"/>
</dbReference>
<comment type="subcellular location">
    <subcellularLocation>
        <location evidence="11">Mitochondrion inner membrane</location>
        <topology evidence="11">Peripheral membrane protein</topology>
        <orientation evidence="11">Matrix side</orientation>
    </subcellularLocation>
</comment>
<protein>
    <recommendedName>
        <fullName evidence="11">Ubiquinone biosynthesis monooxygenase COQ6, mitochondrial</fullName>
        <ecNumber evidence="11">1.14.15.45</ecNumber>
    </recommendedName>
    <alternativeName>
        <fullName evidence="11">2-methoxy-6-polyprenolphenol 4-hydroxylase</fullName>
        <ecNumber evidence="11">1.14.15.46</ecNumber>
    </alternativeName>
</protein>
<evidence type="ECO:0000256" key="3">
    <source>
        <dbReference type="ARBA" id="ARBA00022630"/>
    </source>
</evidence>
<evidence type="ECO:0000256" key="10">
    <source>
        <dbReference type="ARBA" id="ARBA00023136"/>
    </source>
</evidence>
<dbReference type="Gene3D" id="3.50.50.60">
    <property type="entry name" value="FAD/NAD(P)-binding domain"/>
    <property type="match status" value="2"/>
</dbReference>
<keyword evidence="4 11" id="KW-0831">Ubiquinone biosynthesis</keyword>
<evidence type="ECO:0000256" key="6">
    <source>
        <dbReference type="ARBA" id="ARBA00022827"/>
    </source>
</evidence>
<dbReference type="PRINTS" id="PR00420">
    <property type="entry name" value="RNGMNOXGNASE"/>
</dbReference>
<dbReference type="InterPro" id="IPR002938">
    <property type="entry name" value="FAD-bd"/>
</dbReference>
<dbReference type="GO" id="GO:0071949">
    <property type="term" value="F:FAD binding"/>
    <property type="evidence" value="ECO:0007669"/>
    <property type="project" value="InterPro"/>
</dbReference>
<dbReference type="InterPro" id="IPR051205">
    <property type="entry name" value="UbiH/COQ6_monooxygenase"/>
</dbReference>
<comment type="caution">
    <text evidence="13">The sequence shown here is derived from an EMBL/GenBank/DDBJ whole genome shotgun (WGS) entry which is preliminary data.</text>
</comment>
<evidence type="ECO:0000259" key="12">
    <source>
        <dbReference type="Pfam" id="PF01494"/>
    </source>
</evidence>
<keyword evidence="8 11" id="KW-0503">Monooxygenase</keyword>
<dbReference type="SUPFAM" id="SSF51905">
    <property type="entry name" value="FAD/NAD(P)-binding domain"/>
    <property type="match status" value="1"/>
</dbReference>
<dbReference type="HAMAP" id="MF_03193">
    <property type="entry name" value="COQ6_monooxygenase"/>
    <property type="match status" value="1"/>
</dbReference>
<keyword evidence="6 11" id="KW-0274">FAD</keyword>
<evidence type="ECO:0000256" key="5">
    <source>
        <dbReference type="ARBA" id="ARBA00022792"/>
    </source>
</evidence>
<keyword evidence="10 11" id="KW-0472">Membrane</keyword>
<dbReference type="EC" id="1.14.15.45" evidence="11"/>
<dbReference type="NCBIfam" id="TIGR01988">
    <property type="entry name" value="Ubi-OHases"/>
    <property type="match status" value="1"/>
</dbReference>
<feature type="domain" description="FAD-binding" evidence="12">
    <location>
        <begin position="51"/>
        <end position="299"/>
    </location>
</feature>
<keyword evidence="3 11" id="KW-0285">Flavoprotein</keyword>
<comment type="similarity">
    <text evidence="2 11">Belongs to the UbiH/COQ6 family.</text>
</comment>
<dbReference type="AlphaFoldDB" id="A0AAD5VDH2"/>
<evidence type="ECO:0000256" key="1">
    <source>
        <dbReference type="ARBA" id="ARBA00001974"/>
    </source>
</evidence>
<dbReference type="PROSITE" id="PS01304">
    <property type="entry name" value="UBIH"/>
    <property type="match status" value="1"/>
</dbReference>
<comment type="catalytic activity">
    <reaction evidence="11">
        <text>a 2-methoxy-6-(all-trans-polyprenyl)phenol + 2 reduced [2Fe-2S]-[ferredoxin] + O2 + 2 H(+) = a 2-methoxy-6-(all-trans-polyprenyl)benzene-1,4-diol + 2 oxidized [2Fe-2S]-[ferredoxin] + H2O</text>
        <dbReference type="Rhea" id="RHEA:81183"/>
        <dbReference type="Rhea" id="RHEA-COMP:9551"/>
        <dbReference type="Rhea" id="RHEA-COMP:10000"/>
        <dbReference type="Rhea" id="RHEA-COMP:10001"/>
        <dbReference type="Rhea" id="RHEA-COMP:10858"/>
        <dbReference type="ChEBI" id="CHEBI:15377"/>
        <dbReference type="ChEBI" id="CHEBI:15378"/>
        <dbReference type="ChEBI" id="CHEBI:15379"/>
        <dbReference type="ChEBI" id="CHEBI:33737"/>
        <dbReference type="ChEBI" id="CHEBI:33738"/>
        <dbReference type="ChEBI" id="CHEBI:62731"/>
        <dbReference type="ChEBI" id="CHEBI:84166"/>
        <dbReference type="EC" id="1.14.15.46"/>
    </reaction>
</comment>
<keyword evidence="7 11" id="KW-0560">Oxidoreductase</keyword>
<dbReference type="GO" id="GO:0031314">
    <property type="term" value="C:extrinsic component of mitochondrial inner membrane"/>
    <property type="evidence" value="ECO:0007669"/>
    <property type="project" value="UniProtKB-UniRule"/>
</dbReference>
<name>A0AAD5VDH2_9APHY</name>
<evidence type="ECO:0000256" key="8">
    <source>
        <dbReference type="ARBA" id="ARBA00023033"/>
    </source>
</evidence>
<reference evidence="13" key="1">
    <citation type="submission" date="2022-07" db="EMBL/GenBank/DDBJ databases">
        <title>Genome Sequence of Physisporinus lineatus.</title>
        <authorList>
            <person name="Buettner E."/>
        </authorList>
    </citation>
    <scope>NUCLEOTIDE SEQUENCE</scope>
    <source>
        <strain evidence="13">VT162</strain>
    </source>
</reference>
<organism evidence="13 14">
    <name type="scientific">Meripilus lineatus</name>
    <dbReference type="NCBI Taxonomy" id="2056292"/>
    <lineage>
        <taxon>Eukaryota</taxon>
        <taxon>Fungi</taxon>
        <taxon>Dikarya</taxon>
        <taxon>Basidiomycota</taxon>
        <taxon>Agaricomycotina</taxon>
        <taxon>Agaricomycetes</taxon>
        <taxon>Polyporales</taxon>
        <taxon>Meripilaceae</taxon>
        <taxon>Meripilus</taxon>
    </lineage>
</organism>
<evidence type="ECO:0000313" key="14">
    <source>
        <dbReference type="Proteomes" id="UP001212997"/>
    </source>
</evidence>
<dbReference type="GO" id="GO:0016712">
    <property type="term" value="F:oxidoreductase activity, acting on paired donors, with incorporation or reduction of molecular oxygen, reduced flavin or flavoprotein as one donor, and incorporation of one atom of oxygen"/>
    <property type="evidence" value="ECO:0007669"/>
    <property type="project" value="UniProtKB-UniRule"/>
</dbReference>
<dbReference type="InterPro" id="IPR000689">
    <property type="entry name" value="UbQ_mOase_COQ6"/>
</dbReference>
<feature type="domain" description="FAD-binding" evidence="12">
    <location>
        <begin position="422"/>
        <end position="456"/>
    </location>
</feature>
<evidence type="ECO:0000313" key="13">
    <source>
        <dbReference type="EMBL" id="KAJ3491645.1"/>
    </source>
</evidence>
<keyword evidence="14" id="KW-1185">Reference proteome</keyword>
<dbReference type="EC" id="1.14.15.46" evidence="11"/>
<comment type="pathway">
    <text evidence="11">Cofactor biosynthesis; ubiquinone biosynthesis.</text>
</comment>
<dbReference type="PANTHER" id="PTHR43876:SF7">
    <property type="entry name" value="UBIQUINONE BIOSYNTHESIS MONOOXYGENASE COQ6, MITOCHONDRIAL"/>
    <property type="match status" value="1"/>
</dbReference>
<evidence type="ECO:0000256" key="9">
    <source>
        <dbReference type="ARBA" id="ARBA00023128"/>
    </source>
</evidence>
<dbReference type="InterPro" id="IPR018168">
    <property type="entry name" value="Ubi_Hdrlase_CS"/>
</dbReference>
<accession>A0AAD5VDH2</accession>
<proteinExistence type="inferred from homology"/>
<evidence type="ECO:0000256" key="2">
    <source>
        <dbReference type="ARBA" id="ARBA00005349"/>
    </source>
</evidence>
<sequence>MFGKRDSVIPVVVANHWHTVRRSAGTPMTDVWSVERKLRPRRWNSTSIDHSDVVIVGGGPAGLALATALGTSKPVQEALKITLVEAGDLSKIRAWSQPDGYSNRVSSITNASKGFLEDIGAWPLVEESRTCPIEDMQVWDGISDARITFSASDALFQRNLGGQLSQMTENLNLQRALLHKLSRTPAVELVDQVKVQSITQDLENGGWPLVHLSNGRTIRARLLVGADGFNSPVRSYAGIKSYGWAYNTHAVVATLNHAPRSALEPPNTTAYQRFLPTGPIAFLPLSETASSMVWSTKPYLASALKALDPAVLAHMINVAFRLPEVSLRYLYDRMLEAQKAGGVISLDALRDEIAFREKSHSIDSRSAYSSLAITSETSQGIPPDDADSVPPLVTSIQPGTIASFPLRYSHAEAYIGEGAGARTALVGDAAHTTHPLAGQGLNAGLGDVESLAKCIEDAVLKGGDIGSYTSLAPYPRDRYFENHKLLAAVDKLHKLYSITAEPVVWARSVGVEVLNELDTVKAAMMMTAGSHRIRRTGRENQQVGLEMAAKGVEVFASGINTARTIGEGALGLLGSVLSQVAKRASAPGSSPRQS</sequence>
<dbReference type="EMBL" id="JANAWD010000009">
    <property type="protein sequence ID" value="KAJ3491645.1"/>
    <property type="molecule type" value="Genomic_DNA"/>
</dbReference>
<keyword evidence="9 11" id="KW-0496">Mitochondrion</keyword>
<keyword evidence="5 11" id="KW-0999">Mitochondrion inner membrane</keyword>